<dbReference type="RefSeq" id="WP_149429388.1">
    <property type="nucleotide sequence ID" value="NZ_VLNY01000002.1"/>
</dbReference>
<keyword evidence="3" id="KW-1185">Reference proteome</keyword>
<reference evidence="2 3" key="1">
    <citation type="submission" date="2019-07" db="EMBL/GenBank/DDBJ databases">
        <title>Rhodococcus cavernicolus sp. nov., isolated from a cave.</title>
        <authorList>
            <person name="Lee S.D."/>
        </authorList>
    </citation>
    <scope>NUCLEOTIDE SEQUENCE [LARGE SCALE GENOMIC DNA]</scope>
    <source>
        <strain evidence="2 3">C1-24</strain>
    </source>
</reference>
<comment type="caution">
    <text evidence="2">The sequence shown here is derived from an EMBL/GenBank/DDBJ whole genome shotgun (WGS) entry which is preliminary data.</text>
</comment>
<dbReference type="EMBL" id="VLNY01000002">
    <property type="protein sequence ID" value="KAA0024227.1"/>
    <property type="molecule type" value="Genomic_DNA"/>
</dbReference>
<name>A0A5A7SHL9_9NOCA</name>
<sequence>MYRKSIQAIAIVAAAVPIVALATAGTASAIPGNSTAKCDYVGGRERIKVTIHGAPGAYQIQFINGADVDVTVDPTGTTSFVFDKQTPGVHQVQVFEVALGSGGGAAGCDGSATVLPANPTLDAVDGALAAAGSSAISTDPALR</sequence>
<evidence type="ECO:0000256" key="1">
    <source>
        <dbReference type="SAM" id="SignalP"/>
    </source>
</evidence>
<proteinExistence type="predicted"/>
<feature type="chain" id="PRO_5022702752" evidence="1">
    <location>
        <begin position="30"/>
        <end position="143"/>
    </location>
</feature>
<dbReference type="Proteomes" id="UP000322244">
    <property type="component" value="Unassembled WGS sequence"/>
</dbReference>
<protein>
    <submittedName>
        <fullName evidence="2">Uncharacterized protein</fullName>
    </submittedName>
</protein>
<evidence type="ECO:0000313" key="2">
    <source>
        <dbReference type="EMBL" id="KAA0024227.1"/>
    </source>
</evidence>
<organism evidence="2 3">
    <name type="scientific">Antrihabitans cavernicola</name>
    <dbReference type="NCBI Taxonomy" id="2495913"/>
    <lineage>
        <taxon>Bacteria</taxon>
        <taxon>Bacillati</taxon>
        <taxon>Actinomycetota</taxon>
        <taxon>Actinomycetes</taxon>
        <taxon>Mycobacteriales</taxon>
        <taxon>Nocardiaceae</taxon>
        <taxon>Antrihabitans</taxon>
    </lineage>
</organism>
<evidence type="ECO:0000313" key="3">
    <source>
        <dbReference type="Proteomes" id="UP000322244"/>
    </source>
</evidence>
<dbReference type="AlphaFoldDB" id="A0A5A7SHL9"/>
<feature type="signal peptide" evidence="1">
    <location>
        <begin position="1"/>
        <end position="29"/>
    </location>
</feature>
<keyword evidence="1" id="KW-0732">Signal</keyword>
<gene>
    <name evidence="2" type="ORF">FOY51_06715</name>
</gene>
<accession>A0A5A7SHL9</accession>